<dbReference type="InterPro" id="IPR036875">
    <property type="entry name" value="Znf_CCHC_sf"/>
</dbReference>
<dbReference type="GO" id="GO:0008270">
    <property type="term" value="F:zinc ion binding"/>
    <property type="evidence" value="ECO:0007669"/>
    <property type="project" value="UniProtKB-KW"/>
</dbReference>
<evidence type="ECO:0000256" key="1">
    <source>
        <dbReference type="PROSITE-ProRule" id="PRU00047"/>
    </source>
</evidence>
<organism evidence="4 5">
    <name type="scientific">Phytophthora rubi</name>
    <dbReference type="NCBI Taxonomy" id="129364"/>
    <lineage>
        <taxon>Eukaryota</taxon>
        <taxon>Sar</taxon>
        <taxon>Stramenopiles</taxon>
        <taxon>Oomycota</taxon>
        <taxon>Peronosporomycetes</taxon>
        <taxon>Peronosporales</taxon>
        <taxon>Peronosporaceae</taxon>
        <taxon>Phytophthora</taxon>
    </lineage>
</organism>
<dbReference type="Proteomes" id="UP000429607">
    <property type="component" value="Unassembled WGS sequence"/>
</dbReference>
<comment type="caution">
    <text evidence="4">The sequence shown here is derived from an EMBL/GenBank/DDBJ whole genome shotgun (WGS) entry which is preliminary data.</text>
</comment>
<dbReference type="PROSITE" id="PS50158">
    <property type="entry name" value="ZF_CCHC"/>
    <property type="match status" value="1"/>
</dbReference>
<gene>
    <name evidence="4" type="ORF">PR001_g27494</name>
</gene>
<keyword evidence="1" id="KW-0863">Zinc-finger</keyword>
<accession>A0A6A3HM90</accession>
<protein>
    <recommendedName>
        <fullName evidence="3">CCHC-type domain-containing protein</fullName>
    </recommendedName>
</protein>
<feature type="domain" description="CCHC-type" evidence="3">
    <location>
        <begin position="89"/>
        <end position="104"/>
    </location>
</feature>
<dbReference type="EMBL" id="QXFV01004467">
    <property type="protein sequence ID" value="KAE8969473.1"/>
    <property type="molecule type" value="Genomic_DNA"/>
</dbReference>
<keyword evidence="1" id="KW-0862">Zinc</keyword>
<dbReference type="Gene3D" id="4.10.60.10">
    <property type="entry name" value="Zinc finger, CCHC-type"/>
    <property type="match status" value="1"/>
</dbReference>
<sequence length="201" mass="22326">MVDMLLSSLPDLPECECLKSSIWYGADPSQYTPKKVRELILAAAARQREFRGKRGSKRGNQKGEGGKGADGKGANQQGKSNDSKKPRACFTCGSTKHLRANCPEQTNKQSDADDGEQKRRPRSNCPLLRDENSQTSPAHRVDDLGVVTGVAATEHEHAQVGQNQMVVMGLKMRMHLLSSTTETPVRGKQTYLSWMMNRLRW</sequence>
<evidence type="ECO:0000256" key="2">
    <source>
        <dbReference type="SAM" id="MobiDB-lite"/>
    </source>
</evidence>
<evidence type="ECO:0000313" key="4">
    <source>
        <dbReference type="EMBL" id="KAE8969473.1"/>
    </source>
</evidence>
<feature type="region of interest" description="Disordered" evidence="2">
    <location>
        <begin position="102"/>
        <end position="139"/>
    </location>
</feature>
<dbReference type="AlphaFoldDB" id="A0A6A3HM90"/>
<keyword evidence="1" id="KW-0479">Metal-binding</keyword>
<feature type="region of interest" description="Disordered" evidence="2">
    <location>
        <begin position="47"/>
        <end position="87"/>
    </location>
</feature>
<dbReference type="GO" id="GO:0003676">
    <property type="term" value="F:nucleic acid binding"/>
    <property type="evidence" value="ECO:0007669"/>
    <property type="project" value="InterPro"/>
</dbReference>
<dbReference type="SMART" id="SM00343">
    <property type="entry name" value="ZnF_C2HC"/>
    <property type="match status" value="1"/>
</dbReference>
<proteinExistence type="predicted"/>
<dbReference type="SUPFAM" id="SSF57756">
    <property type="entry name" value="Retrovirus zinc finger-like domains"/>
    <property type="match status" value="1"/>
</dbReference>
<dbReference type="InterPro" id="IPR001878">
    <property type="entry name" value="Znf_CCHC"/>
</dbReference>
<evidence type="ECO:0000259" key="3">
    <source>
        <dbReference type="PROSITE" id="PS50158"/>
    </source>
</evidence>
<evidence type="ECO:0000313" key="5">
    <source>
        <dbReference type="Proteomes" id="UP000429607"/>
    </source>
</evidence>
<reference evidence="4 5" key="1">
    <citation type="submission" date="2018-09" db="EMBL/GenBank/DDBJ databases">
        <title>Genomic investigation of the strawberry pathogen Phytophthora fragariae indicates pathogenicity is determined by transcriptional variation in three key races.</title>
        <authorList>
            <person name="Adams T.M."/>
            <person name="Armitage A.D."/>
            <person name="Sobczyk M.K."/>
            <person name="Bates H.J."/>
            <person name="Dunwell J.M."/>
            <person name="Nellist C.F."/>
            <person name="Harrison R.J."/>
        </authorList>
    </citation>
    <scope>NUCLEOTIDE SEQUENCE [LARGE SCALE GENOMIC DNA]</scope>
    <source>
        <strain evidence="4 5">SCRP249</strain>
    </source>
</reference>
<name>A0A6A3HM90_9STRA</name>